<evidence type="ECO:0000313" key="2">
    <source>
        <dbReference type="Proteomes" id="UP000317369"/>
    </source>
</evidence>
<protein>
    <submittedName>
        <fullName evidence="1">Uncharacterized protein</fullName>
    </submittedName>
</protein>
<gene>
    <name evidence="1" type="ORF">KS4_17980</name>
</gene>
<dbReference type="Proteomes" id="UP000317369">
    <property type="component" value="Chromosome"/>
</dbReference>
<proteinExistence type="predicted"/>
<dbReference type="KEGG" id="pcor:KS4_17980"/>
<accession>A0A517YU98</accession>
<dbReference type="AlphaFoldDB" id="A0A517YU98"/>
<dbReference type="OrthoDB" id="339499at2"/>
<evidence type="ECO:0000313" key="1">
    <source>
        <dbReference type="EMBL" id="QDU33742.1"/>
    </source>
</evidence>
<reference evidence="1 2" key="1">
    <citation type="submission" date="2019-02" db="EMBL/GenBank/DDBJ databases">
        <title>Deep-cultivation of Planctomycetes and their phenomic and genomic characterization uncovers novel biology.</title>
        <authorList>
            <person name="Wiegand S."/>
            <person name="Jogler M."/>
            <person name="Boedeker C."/>
            <person name="Pinto D."/>
            <person name="Vollmers J."/>
            <person name="Rivas-Marin E."/>
            <person name="Kohn T."/>
            <person name="Peeters S.H."/>
            <person name="Heuer A."/>
            <person name="Rast P."/>
            <person name="Oberbeckmann S."/>
            <person name="Bunk B."/>
            <person name="Jeske O."/>
            <person name="Meyerdierks A."/>
            <person name="Storesund J.E."/>
            <person name="Kallscheuer N."/>
            <person name="Luecker S."/>
            <person name="Lage O.M."/>
            <person name="Pohl T."/>
            <person name="Merkel B.J."/>
            <person name="Hornburger P."/>
            <person name="Mueller R.-W."/>
            <person name="Bruemmer F."/>
            <person name="Labrenz M."/>
            <person name="Spormann A.M."/>
            <person name="Op den Camp H."/>
            <person name="Overmann J."/>
            <person name="Amann R."/>
            <person name="Jetten M.S.M."/>
            <person name="Mascher T."/>
            <person name="Medema M.H."/>
            <person name="Devos D.P."/>
            <person name="Kaster A.-K."/>
            <person name="Ovreas L."/>
            <person name="Rohde M."/>
            <person name="Galperin M.Y."/>
            <person name="Jogler C."/>
        </authorList>
    </citation>
    <scope>NUCLEOTIDE SEQUENCE [LARGE SCALE GENOMIC DNA]</scope>
    <source>
        <strain evidence="1 2">KS4</strain>
    </source>
</reference>
<dbReference type="RefSeq" id="WP_145077014.1">
    <property type="nucleotide sequence ID" value="NZ_CP036425.1"/>
</dbReference>
<dbReference type="EMBL" id="CP036425">
    <property type="protein sequence ID" value="QDU33742.1"/>
    <property type="molecule type" value="Genomic_DNA"/>
</dbReference>
<dbReference type="SUPFAM" id="SSF51445">
    <property type="entry name" value="(Trans)glycosidases"/>
    <property type="match status" value="1"/>
</dbReference>
<dbReference type="InterPro" id="IPR017853">
    <property type="entry name" value="GH"/>
</dbReference>
<name>A0A517YU98_9BACT</name>
<sequence>MIHESTPHMLKLATLIENPGEPLIDSRYHNPHELKDLGYNGVVVYHTTALSGIPNPDVIIDPEYKRWVNSHFQRVDQEIKSAVDAGLSVYLFYDMLVLPTDLVDMDRNSICCKNRTDTICPSSKKAYELSIQALSAHLTRWPEVCGIVLRFGDSDATRLPFLSGNDIYAPYCPKCSGINKLDRILYAIKHSYNTVVSTFNKQLIVRAWNVRPNGLHDSTDLASRLAEKLPSVAKPNDQFMISFKSTQTDFWRYQSWNQASLEFNDYSIIYEFQCQREFEGKGTVANWQLPLWQHGMPETKNTKGLATVAKQIEFSGSLAWVRGGGWGGPFVKNESWIDLNVFSAPKLTDNPKLDQGQLIHEWITERLDIHDPKLTDLLSRITTQSHAICRDLFYIKPLAEQHIDAWYPNEHWLQDDVIDVDALSRIIQKLPQEVQADLIEEKRHASQTIAKLRTQLQQHLNTENHTTLDPLITSFLYIESLAETIYHLSAALSLYHHRYKNKVTSDKSQISQHILAAQNHWNHHTQRIPTLPGSPTTYREKNFWELTQTILNEIQST</sequence>
<keyword evidence="2" id="KW-1185">Reference proteome</keyword>
<organism evidence="1 2">
    <name type="scientific">Poriferisphaera corsica</name>
    <dbReference type="NCBI Taxonomy" id="2528020"/>
    <lineage>
        <taxon>Bacteria</taxon>
        <taxon>Pseudomonadati</taxon>
        <taxon>Planctomycetota</taxon>
        <taxon>Phycisphaerae</taxon>
        <taxon>Phycisphaerales</taxon>
        <taxon>Phycisphaeraceae</taxon>
        <taxon>Poriferisphaera</taxon>
    </lineage>
</organism>